<dbReference type="SUPFAM" id="SSF56784">
    <property type="entry name" value="HAD-like"/>
    <property type="match status" value="1"/>
</dbReference>
<dbReference type="CDD" id="cd01627">
    <property type="entry name" value="HAD_TPP"/>
    <property type="match status" value="1"/>
</dbReference>
<name>A0ABR9SBN3_9BURK</name>
<organism evidence="5 6">
    <name type="scientific">Ramlibacter aquaticus</name>
    <dbReference type="NCBI Taxonomy" id="2780094"/>
    <lineage>
        <taxon>Bacteria</taxon>
        <taxon>Pseudomonadati</taxon>
        <taxon>Pseudomonadota</taxon>
        <taxon>Betaproteobacteria</taxon>
        <taxon>Burkholderiales</taxon>
        <taxon>Comamonadaceae</taxon>
        <taxon>Ramlibacter</taxon>
    </lineage>
</organism>
<evidence type="ECO:0000256" key="3">
    <source>
        <dbReference type="ARBA" id="ARBA00022801"/>
    </source>
</evidence>
<gene>
    <name evidence="5" type="primary">otsB</name>
    <name evidence="5" type="ORF">IM725_04075</name>
</gene>
<evidence type="ECO:0000256" key="4">
    <source>
        <dbReference type="RuleBase" id="RU361117"/>
    </source>
</evidence>
<dbReference type="Pfam" id="PF02358">
    <property type="entry name" value="Trehalose_PPase"/>
    <property type="match status" value="1"/>
</dbReference>
<comment type="pathway">
    <text evidence="1 4">Glycan biosynthesis; trehalose biosynthesis.</text>
</comment>
<keyword evidence="4" id="KW-0460">Magnesium</keyword>
<evidence type="ECO:0000256" key="1">
    <source>
        <dbReference type="ARBA" id="ARBA00005199"/>
    </source>
</evidence>
<dbReference type="PANTHER" id="PTHR43768">
    <property type="entry name" value="TREHALOSE 6-PHOSPHATE PHOSPHATASE"/>
    <property type="match status" value="1"/>
</dbReference>
<dbReference type="RefSeq" id="WP_193779298.1">
    <property type="nucleotide sequence ID" value="NZ_JADDOJ010000010.1"/>
</dbReference>
<dbReference type="Gene3D" id="3.40.50.1000">
    <property type="entry name" value="HAD superfamily/HAD-like"/>
    <property type="match status" value="1"/>
</dbReference>
<dbReference type="InterPro" id="IPR003337">
    <property type="entry name" value="Trehalose_PPase"/>
</dbReference>
<evidence type="ECO:0000313" key="6">
    <source>
        <dbReference type="Proteomes" id="UP000715965"/>
    </source>
</evidence>
<protein>
    <recommendedName>
        <fullName evidence="4">Trehalose 6-phosphate phosphatase</fullName>
        <ecNumber evidence="4">3.1.3.12</ecNumber>
    </recommendedName>
</protein>
<keyword evidence="3 4" id="KW-0378">Hydrolase</keyword>
<dbReference type="EC" id="3.1.3.12" evidence="4"/>
<proteinExistence type="inferred from homology"/>
<dbReference type="Gene3D" id="3.30.70.1020">
    <property type="entry name" value="Trehalose-6-phosphate phosphatase related protein, domain 2"/>
    <property type="match status" value="1"/>
</dbReference>
<comment type="similarity">
    <text evidence="2 4">Belongs to the trehalose phosphatase family.</text>
</comment>
<keyword evidence="6" id="KW-1185">Reference proteome</keyword>
<keyword evidence="4" id="KW-0479">Metal-binding</keyword>
<dbReference type="PANTHER" id="PTHR43768:SF3">
    <property type="entry name" value="TREHALOSE 6-PHOSPHATE PHOSPHATASE"/>
    <property type="match status" value="1"/>
</dbReference>
<accession>A0ABR9SBN3</accession>
<dbReference type="InterPro" id="IPR023214">
    <property type="entry name" value="HAD_sf"/>
</dbReference>
<evidence type="ECO:0000313" key="5">
    <source>
        <dbReference type="EMBL" id="MBE7939750.1"/>
    </source>
</evidence>
<comment type="function">
    <text evidence="4">Removes the phosphate from trehalose 6-phosphate to produce free trehalose.</text>
</comment>
<evidence type="ECO:0000256" key="2">
    <source>
        <dbReference type="ARBA" id="ARBA00008770"/>
    </source>
</evidence>
<sequence length="247" mass="25637">MNLADMLAPSCALFLDFDGTLVDLAPQPEDVLVPDGLVDALQALHRALGGALAMVSGRPIAEMDAFLHPLRLPAAGVHGAQRRGADGVLHQAEPPPLDEALAAAHALAARDERLRVELKPGSIALHYRQAPEREAECVAVMQAAVARSRGLALLRGKMVVEAKPGGATKGRAIEAFLHEPPFAGRVPVFVGDDVTDEAGFSAVQRLRGLGVKVGEGDTVASRRIASPADFRAQLAQAAAALGTGAPA</sequence>
<dbReference type="GO" id="GO:0004805">
    <property type="term" value="F:trehalose-phosphatase activity"/>
    <property type="evidence" value="ECO:0007669"/>
    <property type="project" value="UniProtKB-EC"/>
</dbReference>
<dbReference type="EMBL" id="JADDOJ010000010">
    <property type="protein sequence ID" value="MBE7939750.1"/>
    <property type="molecule type" value="Genomic_DNA"/>
</dbReference>
<dbReference type="InterPro" id="IPR044651">
    <property type="entry name" value="OTSB-like"/>
</dbReference>
<dbReference type="NCBIfam" id="TIGR00685">
    <property type="entry name" value="T6PP"/>
    <property type="match status" value="1"/>
</dbReference>
<comment type="catalytic activity">
    <reaction evidence="4">
        <text>alpha,alpha-trehalose 6-phosphate + H2O = alpha,alpha-trehalose + phosphate</text>
        <dbReference type="Rhea" id="RHEA:23420"/>
        <dbReference type="ChEBI" id="CHEBI:15377"/>
        <dbReference type="ChEBI" id="CHEBI:16551"/>
        <dbReference type="ChEBI" id="CHEBI:43474"/>
        <dbReference type="ChEBI" id="CHEBI:58429"/>
        <dbReference type="EC" id="3.1.3.12"/>
    </reaction>
</comment>
<reference evidence="5 6" key="1">
    <citation type="submission" date="2020-10" db="EMBL/GenBank/DDBJ databases">
        <title>Draft genome of Ramlibacter aquaticus LMG 30558.</title>
        <authorList>
            <person name="Props R."/>
        </authorList>
    </citation>
    <scope>NUCLEOTIDE SEQUENCE [LARGE SCALE GENOMIC DNA]</scope>
    <source>
        <strain evidence="5 6">LMG 30558</strain>
    </source>
</reference>
<dbReference type="Proteomes" id="UP000715965">
    <property type="component" value="Unassembled WGS sequence"/>
</dbReference>
<dbReference type="InterPro" id="IPR036412">
    <property type="entry name" value="HAD-like_sf"/>
</dbReference>
<comment type="caution">
    <text evidence="5">The sequence shown here is derived from an EMBL/GenBank/DDBJ whole genome shotgun (WGS) entry which is preliminary data.</text>
</comment>
<dbReference type="NCBIfam" id="TIGR01484">
    <property type="entry name" value="HAD-SF-IIB"/>
    <property type="match status" value="1"/>
</dbReference>
<dbReference type="InterPro" id="IPR006379">
    <property type="entry name" value="HAD-SF_hydro_IIB"/>
</dbReference>
<comment type="cofactor">
    <cofactor evidence="4">
        <name>Mg(2+)</name>
        <dbReference type="ChEBI" id="CHEBI:18420"/>
    </cofactor>
</comment>